<dbReference type="Gene3D" id="3.40.50.1820">
    <property type="entry name" value="alpha/beta hydrolase"/>
    <property type="match status" value="1"/>
</dbReference>
<dbReference type="SUPFAM" id="SSF53474">
    <property type="entry name" value="alpha/beta-Hydrolases"/>
    <property type="match status" value="1"/>
</dbReference>
<name>A0A0W1A3B4_9GAMM</name>
<keyword evidence="3" id="KW-1185">Reference proteome</keyword>
<evidence type="ECO:0000313" key="2">
    <source>
        <dbReference type="EMBL" id="KTD75491.1"/>
    </source>
</evidence>
<dbReference type="RefSeq" id="WP_058481066.1">
    <property type="nucleotide sequence ID" value="NZ_CAAAIQ010000002.1"/>
</dbReference>
<evidence type="ECO:0000313" key="3">
    <source>
        <dbReference type="Proteomes" id="UP000054729"/>
    </source>
</evidence>
<dbReference type="Pfam" id="PF00326">
    <property type="entry name" value="Peptidase_S9"/>
    <property type="match status" value="1"/>
</dbReference>
<feature type="domain" description="Peptidase S9 prolyl oligopeptidase catalytic" evidence="1">
    <location>
        <begin position="233"/>
        <end position="301"/>
    </location>
</feature>
<dbReference type="Proteomes" id="UP000054729">
    <property type="component" value="Unassembled WGS sequence"/>
</dbReference>
<sequence length="554" mass="63530">MFEKTERYKPFDTIFYQGANCTQSQVVHYTGGKRIHATTGEWMWGVGINGLKPLNVIYNVHLGPEIADVNLHPFSTYYDYINPMKWLYTSISWSKNYFTGVNTIPSMNRNSGSVYYHSPNPSQISYGQESDIESHHRKYLSWKNQMKNDGLVLYGVSRGTAATFCAFAKYKYPEVKLVILEGAIDSMENVIKNMANHYLGKGVMSDIAVSSMRRSANFLTRYGLFGYKDESDSPLSMLDNFPENVPVIFITSELDRTVDSKSTENIAKNLHQRGKNDVYLLKLKNSRHPFYPYDNKQDHDQYETFIHAIYKEYGLDHDSKLAENGRHLLESCNLKNPPNSLETKLNHDSNDRDILSTNLEKLNISGENINNILLVIDKMPSHSKVYKALIYLSEYKNKSSMCEKHYIHSDYIAEYFCTLTNIGFFAVGIYYQDYLIVSIALFSTLSHAIPLRRLNELDKIAAVSTFINVLSNYQLLSQYPSTLIFGIATFIFGVLDQWVGRKDLDKYGSFFHCAWHLTAAFALFNCKQLLSNTDENDLEMISSCMLDTCTQIMK</sequence>
<dbReference type="InterPro" id="IPR029058">
    <property type="entry name" value="AB_hydrolase_fold"/>
</dbReference>
<proteinExistence type="predicted"/>
<reference evidence="2 3" key="1">
    <citation type="submission" date="2015-11" db="EMBL/GenBank/DDBJ databases">
        <title>Genomic analysis of 38 Legionella species identifies large and diverse effector repertoires.</title>
        <authorList>
            <person name="Burstein D."/>
            <person name="Amaro F."/>
            <person name="Zusman T."/>
            <person name="Lifshitz Z."/>
            <person name="Cohen O."/>
            <person name="Gilbert J.A."/>
            <person name="Pupko T."/>
            <person name="Shuman H.A."/>
            <person name="Segal G."/>
        </authorList>
    </citation>
    <scope>NUCLEOTIDE SEQUENCE [LARGE SCALE GENOMIC DNA]</scope>
    <source>
        <strain evidence="2 3">ATCC 51914</strain>
    </source>
</reference>
<dbReference type="EMBL" id="LNZB01000056">
    <property type="protein sequence ID" value="KTD75491.1"/>
    <property type="molecule type" value="Genomic_DNA"/>
</dbReference>
<dbReference type="InterPro" id="IPR001375">
    <property type="entry name" value="Peptidase_S9_cat"/>
</dbReference>
<dbReference type="OrthoDB" id="5649236at2"/>
<comment type="caution">
    <text evidence="2">The sequence shown here is derived from an EMBL/GenBank/DDBJ whole genome shotgun (WGS) entry which is preliminary data.</text>
</comment>
<evidence type="ECO:0000259" key="1">
    <source>
        <dbReference type="Pfam" id="PF00326"/>
    </source>
</evidence>
<gene>
    <name evidence="2" type="ORF">Lwal_2429</name>
</gene>
<accession>A0A0W1A3B4</accession>
<protein>
    <recommendedName>
        <fullName evidence="1">Peptidase S9 prolyl oligopeptidase catalytic domain-containing protein</fullName>
    </recommendedName>
</protein>
<dbReference type="AlphaFoldDB" id="A0A0W1A3B4"/>
<organism evidence="2 3">
    <name type="scientific">Legionella waltersii</name>
    <dbReference type="NCBI Taxonomy" id="66969"/>
    <lineage>
        <taxon>Bacteria</taxon>
        <taxon>Pseudomonadati</taxon>
        <taxon>Pseudomonadota</taxon>
        <taxon>Gammaproteobacteria</taxon>
        <taxon>Legionellales</taxon>
        <taxon>Legionellaceae</taxon>
        <taxon>Legionella</taxon>
    </lineage>
</organism>
<dbReference type="PATRIC" id="fig|66969.6.peg.2635"/>